<protein>
    <submittedName>
        <fullName evidence="1">Uncharacterized protein</fullName>
    </submittedName>
</protein>
<accession>A0A3S5BMY1</accession>
<reference evidence="1" key="1">
    <citation type="submission" date="2018-11" db="EMBL/GenBank/DDBJ databases">
        <authorList>
            <consortium name="Pathogen Informatics"/>
        </authorList>
    </citation>
    <scope>NUCLEOTIDE SEQUENCE</scope>
</reference>
<comment type="caution">
    <text evidence="1">The sequence shown here is derived from an EMBL/GenBank/DDBJ whole genome shotgun (WGS) entry which is preliminary data.</text>
</comment>
<dbReference type="AlphaFoldDB" id="A0A3S5BMY1"/>
<name>A0A3S5BMY1_9PLAT</name>
<proteinExistence type="predicted"/>
<gene>
    <name evidence="1" type="ORF">PXEA_LOCUS24569</name>
</gene>
<evidence type="ECO:0000313" key="2">
    <source>
        <dbReference type="Proteomes" id="UP000784294"/>
    </source>
</evidence>
<dbReference type="EMBL" id="CAAALY010119052">
    <property type="protein sequence ID" value="VEL31129.1"/>
    <property type="molecule type" value="Genomic_DNA"/>
</dbReference>
<evidence type="ECO:0000313" key="1">
    <source>
        <dbReference type="EMBL" id="VEL31129.1"/>
    </source>
</evidence>
<keyword evidence="2" id="KW-1185">Reference proteome</keyword>
<sequence>MLCFLEWLLLHPHRSQLYLYTAYQCLDCPSTSSWICLHFFSRTAPNMPISHSASASNLQTQPVATGLVNDAVPPTASSAGQNMAAWAVFDPLISGSTSTSTLGGSAAVISTAASLAGLSLGAGRTAAAQPLVSASSLPGRTVQAASPIGFPMMPE</sequence>
<organism evidence="1 2">
    <name type="scientific">Protopolystoma xenopodis</name>
    <dbReference type="NCBI Taxonomy" id="117903"/>
    <lineage>
        <taxon>Eukaryota</taxon>
        <taxon>Metazoa</taxon>
        <taxon>Spiralia</taxon>
        <taxon>Lophotrochozoa</taxon>
        <taxon>Platyhelminthes</taxon>
        <taxon>Monogenea</taxon>
        <taxon>Polyopisthocotylea</taxon>
        <taxon>Polystomatidea</taxon>
        <taxon>Polystomatidae</taxon>
        <taxon>Protopolystoma</taxon>
    </lineage>
</organism>
<dbReference type="Proteomes" id="UP000784294">
    <property type="component" value="Unassembled WGS sequence"/>
</dbReference>